<evidence type="ECO:0000256" key="5">
    <source>
        <dbReference type="ARBA" id="ARBA00023004"/>
    </source>
</evidence>
<evidence type="ECO:0000256" key="1">
    <source>
        <dbReference type="ARBA" id="ARBA00001961"/>
    </source>
</evidence>
<feature type="domain" description="Fe2OG dioxygenase" evidence="6">
    <location>
        <begin position="216"/>
        <end position="341"/>
    </location>
</feature>
<keyword evidence="2" id="KW-0479">Metal-binding</keyword>
<dbReference type="InterPro" id="IPR006620">
    <property type="entry name" value="Pro_4_hyd_alph"/>
</dbReference>
<organism evidence="7 8">
    <name type="scientific">Symbiodinium natans</name>
    <dbReference type="NCBI Taxonomy" id="878477"/>
    <lineage>
        <taxon>Eukaryota</taxon>
        <taxon>Sar</taxon>
        <taxon>Alveolata</taxon>
        <taxon>Dinophyceae</taxon>
        <taxon>Suessiales</taxon>
        <taxon>Symbiodiniaceae</taxon>
        <taxon>Symbiodinium</taxon>
    </lineage>
</organism>
<gene>
    <name evidence="7" type="primary">P4H4</name>
    <name evidence="7" type="ORF">SNAT2548_LOCUS3858</name>
</gene>
<dbReference type="GO" id="GO:0031418">
    <property type="term" value="F:L-ascorbic acid binding"/>
    <property type="evidence" value="ECO:0007669"/>
    <property type="project" value="InterPro"/>
</dbReference>
<name>A0A812IBC8_9DINO</name>
<evidence type="ECO:0000256" key="4">
    <source>
        <dbReference type="ARBA" id="ARBA00023002"/>
    </source>
</evidence>
<dbReference type="GO" id="GO:0005783">
    <property type="term" value="C:endoplasmic reticulum"/>
    <property type="evidence" value="ECO:0007669"/>
    <property type="project" value="TreeGrafter"/>
</dbReference>
<evidence type="ECO:0000259" key="6">
    <source>
        <dbReference type="PROSITE" id="PS51471"/>
    </source>
</evidence>
<dbReference type="Gene3D" id="2.60.40.780">
    <property type="entry name" value="von Hippel-Lindau disease tumour suppressor, beta domain"/>
    <property type="match status" value="1"/>
</dbReference>
<dbReference type="Pfam" id="PF01847">
    <property type="entry name" value="VHL"/>
    <property type="match status" value="1"/>
</dbReference>
<dbReference type="SUPFAM" id="SSF49468">
    <property type="entry name" value="VHL"/>
    <property type="match status" value="1"/>
</dbReference>
<keyword evidence="3" id="KW-0223">Dioxygenase</keyword>
<accession>A0A812IBC8</accession>
<evidence type="ECO:0000256" key="2">
    <source>
        <dbReference type="ARBA" id="ARBA00022723"/>
    </source>
</evidence>
<dbReference type="OrthoDB" id="420380at2759"/>
<dbReference type="GO" id="GO:0004656">
    <property type="term" value="F:procollagen-proline 4-dioxygenase activity"/>
    <property type="evidence" value="ECO:0007669"/>
    <property type="project" value="TreeGrafter"/>
</dbReference>
<sequence length="671" mass="76074">MDEPRYLQGLHVLCLWREKEAGPVQVEAQLNGVREEHPMKSELPPEVANADWGSFRKSLQQLLHINKATNQWGNFHLKQPFGLFAADGRRLASADEVLATQLVLLIEGGQWFWPPVRIGYLRALPGTTYELETVSVQPVVFRVRGFLRPEECQTIIAMGEANMSESPIVPMDTHHRDKDTKEFRTSTQARLDSNQSPLLVELDHRISNLTRVPVSHNEEVQILRYRLGEFYAAHTDNFDPQYYQNTVDYIDKGHRNRLLTVFWYLTNVSQGGETLFPRANALPQPEDMHSCEKGLKVQPEIGSVLLWYSLRPNGNSDPNSLHASCPVREGKKWSANYWVWNKPRDFEIDLPDAEYDDEYGGESSVATEGDPVPQNNVSATFENRHPETVYLFWKPPDRAQEAFMGEIQPQASMKMYTYPGHIWHFRSGVDQSSTLLYVQEIFEGEAEQIFILGGEDLGEMPEVLDREVLAGSRRLEMTSAGGMQAPSLAPGPAQSAQVPLNSEEVAAVHPGALYQNDYMTLWNDSNDPVSAVLRVVTPDRFELKVSQLDSLGGGSDGWVIFRSGFTVHDIPDQPHRKRLQLHNVRDVKVLDYDESKFERRANLMLGILKRCSWVLMGAFQLELDLKKNQVVCGPRAALLKPFWETTVALVKTTEASMWIFNPHPSRALVTA</sequence>
<comment type="cofactor">
    <cofactor evidence="1">
        <name>L-ascorbate</name>
        <dbReference type="ChEBI" id="CHEBI:38290"/>
    </cofactor>
</comment>
<dbReference type="InterPro" id="IPR024053">
    <property type="entry name" value="VHL_beta_dom"/>
</dbReference>
<dbReference type="EMBL" id="CAJNDS010000236">
    <property type="protein sequence ID" value="CAE7032031.1"/>
    <property type="molecule type" value="Genomic_DNA"/>
</dbReference>
<keyword evidence="8" id="KW-1185">Reference proteome</keyword>
<dbReference type="AlphaFoldDB" id="A0A812IBC8"/>
<dbReference type="InterPro" id="IPR036208">
    <property type="entry name" value="VHL_sf"/>
</dbReference>
<dbReference type="InterPro" id="IPR037140">
    <property type="entry name" value="VHL_beta_dom_sf"/>
</dbReference>
<reference evidence="7" key="1">
    <citation type="submission" date="2021-02" db="EMBL/GenBank/DDBJ databases">
        <authorList>
            <person name="Dougan E. K."/>
            <person name="Rhodes N."/>
            <person name="Thang M."/>
            <person name="Chan C."/>
        </authorList>
    </citation>
    <scope>NUCLEOTIDE SEQUENCE</scope>
</reference>
<dbReference type="InterPro" id="IPR044862">
    <property type="entry name" value="Pro_4_hyd_alph_FE2OG_OXY"/>
</dbReference>
<dbReference type="Pfam" id="PF13640">
    <property type="entry name" value="2OG-FeII_Oxy_3"/>
    <property type="match status" value="1"/>
</dbReference>
<keyword evidence="4" id="KW-0560">Oxidoreductase</keyword>
<protein>
    <submittedName>
        <fullName evidence="7">P4H4 protein</fullName>
    </submittedName>
</protein>
<evidence type="ECO:0000313" key="7">
    <source>
        <dbReference type="EMBL" id="CAE7032031.1"/>
    </source>
</evidence>
<dbReference type="InterPro" id="IPR005123">
    <property type="entry name" value="Oxoglu/Fe-dep_dioxygenase_dom"/>
</dbReference>
<dbReference type="SMART" id="SM00702">
    <property type="entry name" value="P4Hc"/>
    <property type="match status" value="1"/>
</dbReference>
<dbReference type="Gene3D" id="2.60.120.620">
    <property type="entry name" value="q2cbj1_9rhob like domain"/>
    <property type="match status" value="1"/>
</dbReference>
<dbReference type="InterPro" id="IPR045054">
    <property type="entry name" value="P4HA-like"/>
</dbReference>
<keyword evidence="5" id="KW-0408">Iron</keyword>
<dbReference type="PROSITE" id="PS51471">
    <property type="entry name" value="FE2OG_OXY"/>
    <property type="match status" value="1"/>
</dbReference>
<evidence type="ECO:0000313" key="8">
    <source>
        <dbReference type="Proteomes" id="UP000604046"/>
    </source>
</evidence>
<proteinExistence type="predicted"/>
<dbReference type="Proteomes" id="UP000604046">
    <property type="component" value="Unassembled WGS sequence"/>
</dbReference>
<dbReference type="GO" id="GO:0005506">
    <property type="term" value="F:iron ion binding"/>
    <property type="evidence" value="ECO:0007669"/>
    <property type="project" value="InterPro"/>
</dbReference>
<comment type="caution">
    <text evidence="7">The sequence shown here is derived from an EMBL/GenBank/DDBJ whole genome shotgun (WGS) entry which is preliminary data.</text>
</comment>
<dbReference type="PANTHER" id="PTHR10869:SF246">
    <property type="entry name" value="TRANSMEMBRANE PROLYL 4-HYDROXYLASE"/>
    <property type="match status" value="1"/>
</dbReference>
<dbReference type="PANTHER" id="PTHR10869">
    <property type="entry name" value="PROLYL 4-HYDROXYLASE ALPHA SUBUNIT"/>
    <property type="match status" value="1"/>
</dbReference>
<evidence type="ECO:0000256" key="3">
    <source>
        <dbReference type="ARBA" id="ARBA00022964"/>
    </source>
</evidence>